<dbReference type="FunFam" id="3.30.590.50:FF:000002">
    <property type="entry name" value="Glutamate--cysteine ligase catalytic subunit"/>
    <property type="match status" value="1"/>
</dbReference>
<protein>
    <recommendedName>
        <fullName evidence="3 10">Glutamate--cysteine ligase</fullName>
        <ecNumber evidence="3 10">6.3.2.2</ecNumber>
    </recommendedName>
    <alternativeName>
        <fullName evidence="9 10">Gamma-ECS</fullName>
    </alternativeName>
    <alternativeName>
        <fullName evidence="8 10">Gamma-glutamylcysteine synthetase</fullName>
    </alternativeName>
</protein>
<evidence type="ECO:0000256" key="4">
    <source>
        <dbReference type="ARBA" id="ARBA00022598"/>
    </source>
</evidence>
<organism evidence="11">
    <name type="scientific">Rhodosorus marinus</name>
    <dbReference type="NCBI Taxonomy" id="101924"/>
    <lineage>
        <taxon>Eukaryota</taxon>
        <taxon>Rhodophyta</taxon>
        <taxon>Stylonematophyceae</taxon>
        <taxon>Stylonematales</taxon>
        <taxon>Stylonemataceae</taxon>
        <taxon>Rhodosorus</taxon>
    </lineage>
</organism>
<gene>
    <name evidence="11" type="ORF">RMAR0315_LOCUS89</name>
</gene>
<evidence type="ECO:0000256" key="10">
    <source>
        <dbReference type="RuleBase" id="RU367135"/>
    </source>
</evidence>
<dbReference type="Gene3D" id="3.30.590.50">
    <property type="match status" value="2"/>
</dbReference>
<dbReference type="FunFam" id="1.10.8.960:FF:000001">
    <property type="entry name" value="Glutamate--cysteine ligase catalytic subunit"/>
    <property type="match status" value="1"/>
</dbReference>
<comment type="catalytic activity">
    <reaction evidence="10">
        <text>L-cysteine + L-glutamate + ATP = gamma-L-glutamyl-L-cysteine + ADP + phosphate + H(+)</text>
        <dbReference type="Rhea" id="RHEA:13285"/>
        <dbReference type="ChEBI" id="CHEBI:15378"/>
        <dbReference type="ChEBI" id="CHEBI:29985"/>
        <dbReference type="ChEBI" id="CHEBI:30616"/>
        <dbReference type="ChEBI" id="CHEBI:35235"/>
        <dbReference type="ChEBI" id="CHEBI:43474"/>
        <dbReference type="ChEBI" id="CHEBI:58173"/>
        <dbReference type="ChEBI" id="CHEBI:456216"/>
        <dbReference type="EC" id="6.3.2.2"/>
    </reaction>
</comment>
<dbReference type="InterPro" id="IPR014746">
    <property type="entry name" value="Gln_synth/guanido_kin_cat_dom"/>
</dbReference>
<keyword evidence="6 10" id="KW-0547">Nucleotide-binding</keyword>
<dbReference type="UniPathway" id="UPA00142">
    <property type="reaction ID" value="UER00209"/>
</dbReference>
<comment type="pathway">
    <text evidence="1 10">Sulfur metabolism; glutathione biosynthesis; glutathione from L-cysteine and L-glutamate: step 1/2.</text>
</comment>
<evidence type="ECO:0000256" key="2">
    <source>
        <dbReference type="ARBA" id="ARBA00008100"/>
    </source>
</evidence>
<accession>A0A7S0BBJ3</accession>
<name>A0A7S0BBJ3_9RHOD</name>
<dbReference type="EC" id="6.3.2.2" evidence="3 10"/>
<evidence type="ECO:0000256" key="3">
    <source>
        <dbReference type="ARBA" id="ARBA00012220"/>
    </source>
</evidence>
<evidence type="ECO:0000256" key="8">
    <source>
        <dbReference type="ARBA" id="ARBA00030585"/>
    </source>
</evidence>
<keyword evidence="7 10" id="KW-0067">ATP-binding</keyword>
<keyword evidence="5 10" id="KW-0317">Glutathione biosynthesis</keyword>
<dbReference type="AlphaFoldDB" id="A0A7S0BBJ3"/>
<dbReference type="SUPFAM" id="SSF55931">
    <property type="entry name" value="Glutamine synthetase/guanido kinase"/>
    <property type="match status" value="1"/>
</dbReference>
<keyword evidence="4 10" id="KW-0436">Ligase</keyword>
<dbReference type="InterPro" id="IPR004308">
    <property type="entry name" value="GCS"/>
</dbReference>
<evidence type="ECO:0000256" key="6">
    <source>
        <dbReference type="ARBA" id="ARBA00022741"/>
    </source>
</evidence>
<reference evidence="11" key="1">
    <citation type="submission" date="2021-01" db="EMBL/GenBank/DDBJ databases">
        <authorList>
            <person name="Corre E."/>
            <person name="Pelletier E."/>
            <person name="Niang G."/>
            <person name="Scheremetjew M."/>
            <person name="Finn R."/>
            <person name="Kale V."/>
            <person name="Holt S."/>
            <person name="Cochrane G."/>
            <person name="Meng A."/>
            <person name="Brown T."/>
            <person name="Cohen L."/>
        </authorList>
    </citation>
    <scope>NUCLEOTIDE SEQUENCE</scope>
    <source>
        <strain evidence="11">UTEX LB 2760</strain>
    </source>
</reference>
<dbReference type="GO" id="GO:0006750">
    <property type="term" value="P:glutathione biosynthetic process"/>
    <property type="evidence" value="ECO:0007669"/>
    <property type="project" value="UniProtKB-UniRule"/>
</dbReference>
<evidence type="ECO:0000313" key="11">
    <source>
        <dbReference type="EMBL" id="CAD8389338.1"/>
    </source>
</evidence>
<evidence type="ECO:0000256" key="1">
    <source>
        <dbReference type="ARBA" id="ARBA00005006"/>
    </source>
</evidence>
<evidence type="ECO:0000256" key="7">
    <source>
        <dbReference type="ARBA" id="ARBA00022840"/>
    </source>
</evidence>
<evidence type="ECO:0000256" key="9">
    <source>
        <dbReference type="ARBA" id="ARBA00032122"/>
    </source>
</evidence>
<dbReference type="PANTHER" id="PTHR11164:SF0">
    <property type="entry name" value="GLUTAMATE--CYSTEINE LIGASE CATALYTIC SUBUNIT"/>
    <property type="match status" value="1"/>
</dbReference>
<sequence>MGLLTAGRPFSWKDSEPHRERVKRDGITQFLHAYEKVRDRRRPMLKWGDEVEYALIKIDKTSKTAKLCVRAPEVIEKLQVAEHLQISGESSDIIVETLWRPEYANWMVEGTPGTPYRSFIRDLTLVEKNMALRRAEIQGLLEDDELVLSLTAYPRLGCKQFTDPPKPVYGKYARSFYTSDMHINPHPRFPTLTRNIRLRRGSKVDIHMPVFMDEHTPDLLPVVCDECDPGCVMPPEEVTIDDHAYQKVEDACGEKKDDVYMDSMAFGMGCSCLQVTLQCTDIGECRHLYDQLHVVAPILLALTAACPAIRGYLLDTDVRWNIIAGSVDDRTPEEAMGKIGKSRYDSIDLYISDRKAMIPDIYNDVPIAVNENAYKRLREGGVDDRLAQHIAHLFIRDPLVIFEDHLEQDNETDMGHFENIQSTNWNTVRFKPPPPDSDIGWRTEFRSMEVQFTDFENAAFSIFIVLLSRVIIAFDLNLYMPISKVDENMQIARERNAAESGRFYFRRNIFGEGPHKVPSFVCSCGHVHVPKFSWPSEYDDRGLPAEALELMTLDEIFNGTKICGPNCNFAFPGFIPLIRTYLHALGTHEDNQEIISKIGIYLDFVSDKANGTLWTTAKWMRHFVETHPSYKKDSRVTEEINYDLMQKIDKLSSGEIEIPELVGSYFPKNKAGLNSAAELKKIRQQVGSTDAKLRGASLFDRSGQR</sequence>
<evidence type="ECO:0000256" key="5">
    <source>
        <dbReference type="ARBA" id="ARBA00022684"/>
    </source>
</evidence>
<dbReference type="GO" id="GO:0004357">
    <property type="term" value="F:glutamate-cysteine ligase activity"/>
    <property type="evidence" value="ECO:0007669"/>
    <property type="project" value="UniProtKB-UniRule"/>
</dbReference>
<dbReference type="Pfam" id="PF03074">
    <property type="entry name" value="GCS"/>
    <property type="match status" value="1"/>
</dbReference>
<proteinExistence type="inferred from homology"/>
<dbReference type="GO" id="GO:0005524">
    <property type="term" value="F:ATP binding"/>
    <property type="evidence" value="ECO:0007669"/>
    <property type="project" value="UniProtKB-UniRule"/>
</dbReference>
<dbReference type="PANTHER" id="PTHR11164">
    <property type="entry name" value="GLUTAMATE CYSTEINE LIGASE"/>
    <property type="match status" value="1"/>
</dbReference>
<dbReference type="EMBL" id="HBEK01000165">
    <property type="protein sequence ID" value="CAD8389338.1"/>
    <property type="molecule type" value="Transcribed_RNA"/>
</dbReference>
<dbReference type="Gene3D" id="1.10.8.960">
    <property type="match status" value="1"/>
</dbReference>
<comment type="similarity">
    <text evidence="2 10">Belongs to the glutamate--cysteine ligase type 3 family.</text>
</comment>